<dbReference type="KEGG" id="rsb:RS694_04645"/>
<dbReference type="AlphaFoldDB" id="A0A1P8K7A7"/>
<feature type="transmembrane region" description="Helical" evidence="2">
    <location>
        <begin position="12"/>
        <end position="34"/>
    </location>
</feature>
<protein>
    <submittedName>
        <fullName evidence="3">Uncharacterized protein</fullName>
    </submittedName>
</protein>
<evidence type="ECO:0000256" key="2">
    <source>
        <dbReference type="SAM" id="Phobius"/>
    </source>
</evidence>
<keyword evidence="2" id="KW-1133">Transmembrane helix</keyword>
<evidence type="ECO:0000256" key="1">
    <source>
        <dbReference type="SAM" id="MobiDB-lite"/>
    </source>
</evidence>
<feature type="region of interest" description="Disordered" evidence="1">
    <location>
        <begin position="40"/>
        <end position="62"/>
    </location>
</feature>
<name>A0A1P8K7A7_9BURK</name>
<gene>
    <name evidence="3" type="ORF">RS694_04645</name>
</gene>
<keyword evidence="2" id="KW-0812">Transmembrane</keyword>
<accession>A0A1P8K7A7</accession>
<dbReference type="EMBL" id="CP019239">
    <property type="protein sequence ID" value="APW41898.1"/>
    <property type="molecule type" value="Genomic_DNA"/>
</dbReference>
<evidence type="ECO:0000313" key="4">
    <source>
        <dbReference type="Proteomes" id="UP000186110"/>
    </source>
</evidence>
<reference evidence="3 4" key="1">
    <citation type="submission" date="2017-01" db="EMBL/GenBank/DDBJ databases">
        <authorList>
            <person name="Mah S.A."/>
            <person name="Swanson W.J."/>
            <person name="Moy G.W."/>
            <person name="Vacquier V.D."/>
        </authorList>
    </citation>
    <scope>NUCLEOTIDE SEQUENCE [LARGE SCALE GENOMIC DNA]</scope>
    <source>
        <strain evidence="3 4">DSM 22694</strain>
    </source>
</reference>
<proteinExistence type="predicted"/>
<dbReference type="RefSeq" id="WP_029705492.1">
    <property type="nucleotide sequence ID" value="NZ_CP019239.1"/>
</dbReference>
<keyword evidence="4" id="KW-1185">Reference proteome</keyword>
<organism evidence="3 4">
    <name type="scientific">Rhodoferax saidenbachensis</name>
    <dbReference type="NCBI Taxonomy" id="1484693"/>
    <lineage>
        <taxon>Bacteria</taxon>
        <taxon>Pseudomonadati</taxon>
        <taxon>Pseudomonadota</taxon>
        <taxon>Betaproteobacteria</taxon>
        <taxon>Burkholderiales</taxon>
        <taxon>Comamonadaceae</taxon>
        <taxon>Rhodoferax</taxon>
    </lineage>
</organism>
<dbReference type="Proteomes" id="UP000186110">
    <property type="component" value="Chromosome"/>
</dbReference>
<sequence length="62" mass="6588">MKRDNEPNVWLTVVKLIVGAVILIGGVGAALYYVSEHQGGLPTPPADKSWGIASDSPINSKR</sequence>
<keyword evidence="2" id="KW-0472">Membrane</keyword>
<evidence type="ECO:0000313" key="3">
    <source>
        <dbReference type="EMBL" id="APW41898.1"/>
    </source>
</evidence>